<dbReference type="EMBL" id="JBHSKT010000012">
    <property type="protein sequence ID" value="MFC5272172.1"/>
    <property type="molecule type" value="Genomic_DNA"/>
</dbReference>
<organism evidence="2 3">
    <name type="scientific">Adhaeribacter terreus</name>
    <dbReference type="NCBI Taxonomy" id="529703"/>
    <lineage>
        <taxon>Bacteria</taxon>
        <taxon>Pseudomonadati</taxon>
        <taxon>Bacteroidota</taxon>
        <taxon>Cytophagia</taxon>
        <taxon>Cytophagales</taxon>
        <taxon>Hymenobacteraceae</taxon>
        <taxon>Adhaeribacter</taxon>
    </lineage>
</organism>
<dbReference type="PROSITE" id="PS51257">
    <property type="entry name" value="PROKAR_LIPOPROTEIN"/>
    <property type="match status" value="1"/>
</dbReference>
<accession>A0ABW0ECS0</accession>
<comment type="caution">
    <text evidence="2">The sequence shown here is derived from an EMBL/GenBank/DDBJ whole genome shotgun (WGS) entry which is preliminary data.</text>
</comment>
<dbReference type="RefSeq" id="WP_378018529.1">
    <property type="nucleotide sequence ID" value="NZ_JBHSKT010000012.1"/>
</dbReference>
<dbReference type="InterPro" id="IPR046219">
    <property type="entry name" value="DUF6252"/>
</dbReference>
<reference evidence="3" key="1">
    <citation type="journal article" date="2019" name="Int. J. Syst. Evol. Microbiol.">
        <title>The Global Catalogue of Microorganisms (GCM) 10K type strain sequencing project: providing services to taxonomists for standard genome sequencing and annotation.</title>
        <authorList>
            <consortium name="The Broad Institute Genomics Platform"/>
            <consortium name="The Broad Institute Genome Sequencing Center for Infectious Disease"/>
            <person name="Wu L."/>
            <person name="Ma J."/>
        </authorList>
    </citation>
    <scope>NUCLEOTIDE SEQUENCE [LARGE SCALE GENOMIC DNA]</scope>
    <source>
        <strain evidence="3">KACC 12602</strain>
    </source>
</reference>
<evidence type="ECO:0000256" key="1">
    <source>
        <dbReference type="SAM" id="SignalP"/>
    </source>
</evidence>
<gene>
    <name evidence="2" type="ORF">ACFPIB_16275</name>
</gene>
<dbReference type="Pfam" id="PF19765">
    <property type="entry name" value="DUF6252"/>
    <property type="match status" value="1"/>
</dbReference>
<evidence type="ECO:0000313" key="2">
    <source>
        <dbReference type="EMBL" id="MFC5272172.1"/>
    </source>
</evidence>
<sequence>MKLRFLPVICLAAFSLLSGCSKNDDDTSDNPTPTETTSFKAVIDGSNWEAANHNTAVSGGLFGLYGNDNAGRQLIISTDAITKTGNYTSGSLSYVLPHSDGSTSRWTGFLSDSTVNKLTITSYDPTTKKISGTFQFKGGRVFGATTEPDSVNVMNGTFTGIRLP</sequence>
<keyword evidence="1" id="KW-0732">Signal</keyword>
<name>A0ABW0ECS0_9BACT</name>
<evidence type="ECO:0000313" key="3">
    <source>
        <dbReference type="Proteomes" id="UP001596161"/>
    </source>
</evidence>
<feature type="signal peptide" evidence="1">
    <location>
        <begin position="1"/>
        <end position="23"/>
    </location>
</feature>
<protein>
    <submittedName>
        <fullName evidence="2">DUF6252 family protein</fullName>
    </submittedName>
</protein>
<proteinExistence type="predicted"/>
<dbReference type="Proteomes" id="UP001596161">
    <property type="component" value="Unassembled WGS sequence"/>
</dbReference>
<feature type="chain" id="PRO_5047539937" evidence="1">
    <location>
        <begin position="24"/>
        <end position="164"/>
    </location>
</feature>
<keyword evidence="3" id="KW-1185">Reference proteome</keyword>